<dbReference type="Proteomes" id="UP000729402">
    <property type="component" value="Unassembled WGS sequence"/>
</dbReference>
<evidence type="ECO:0000313" key="3">
    <source>
        <dbReference type="EMBL" id="KAG8094718.1"/>
    </source>
</evidence>
<feature type="domain" description="No apical meristem-associated C-terminal" evidence="2">
    <location>
        <begin position="18"/>
        <end position="157"/>
    </location>
</feature>
<organism evidence="3 4">
    <name type="scientific">Zizania palustris</name>
    <name type="common">Northern wild rice</name>
    <dbReference type="NCBI Taxonomy" id="103762"/>
    <lineage>
        <taxon>Eukaryota</taxon>
        <taxon>Viridiplantae</taxon>
        <taxon>Streptophyta</taxon>
        <taxon>Embryophyta</taxon>
        <taxon>Tracheophyta</taxon>
        <taxon>Spermatophyta</taxon>
        <taxon>Magnoliopsida</taxon>
        <taxon>Liliopsida</taxon>
        <taxon>Poales</taxon>
        <taxon>Poaceae</taxon>
        <taxon>BOP clade</taxon>
        <taxon>Oryzoideae</taxon>
        <taxon>Oryzeae</taxon>
        <taxon>Zizaniinae</taxon>
        <taxon>Zizania</taxon>
    </lineage>
</organism>
<dbReference type="InterPro" id="IPR029466">
    <property type="entry name" value="NAM-associated_C"/>
</dbReference>
<name>A0A8J5WQ69_ZIZPA</name>
<evidence type="ECO:0000313" key="4">
    <source>
        <dbReference type="Proteomes" id="UP000729402"/>
    </source>
</evidence>
<dbReference type="AlphaFoldDB" id="A0A8J5WQ69"/>
<comment type="caution">
    <text evidence="3">The sequence shown here is derived from an EMBL/GenBank/DDBJ whole genome shotgun (WGS) entry which is preliminary data.</text>
</comment>
<evidence type="ECO:0000259" key="2">
    <source>
        <dbReference type="Pfam" id="PF14303"/>
    </source>
</evidence>
<evidence type="ECO:0000256" key="1">
    <source>
        <dbReference type="SAM" id="MobiDB-lite"/>
    </source>
</evidence>
<protein>
    <recommendedName>
        <fullName evidence="2">No apical meristem-associated C-terminal domain-containing protein</fullName>
    </recommendedName>
</protein>
<dbReference type="EMBL" id="JAAALK010000080">
    <property type="protein sequence ID" value="KAG8094718.1"/>
    <property type="molecule type" value="Genomic_DNA"/>
</dbReference>
<reference evidence="3" key="1">
    <citation type="journal article" date="2021" name="bioRxiv">
        <title>Whole Genome Assembly and Annotation of Northern Wild Rice, Zizania palustris L., Supports a Whole Genome Duplication in the Zizania Genus.</title>
        <authorList>
            <person name="Haas M."/>
            <person name="Kono T."/>
            <person name="Macchietto M."/>
            <person name="Millas R."/>
            <person name="McGilp L."/>
            <person name="Shao M."/>
            <person name="Duquette J."/>
            <person name="Hirsch C.N."/>
            <person name="Kimball J."/>
        </authorList>
    </citation>
    <scope>NUCLEOTIDE SEQUENCE</scope>
    <source>
        <tissue evidence="3">Fresh leaf tissue</tissue>
    </source>
</reference>
<dbReference type="Pfam" id="PF14303">
    <property type="entry name" value="NAM-associated"/>
    <property type="match status" value="1"/>
</dbReference>
<keyword evidence="4" id="KW-1185">Reference proteome</keyword>
<feature type="region of interest" description="Disordered" evidence="1">
    <location>
        <begin position="43"/>
        <end position="75"/>
    </location>
</feature>
<gene>
    <name evidence="3" type="ORF">GUJ93_ZPchr0012g19669</name>
</gene>
<dbReference type="OrthoDB" id="691997at2759"/>
<feature type="region of interest" description="Disordered" evidence="1">
    <location>
        <begin position="8"/>
        <end position="27"/>
    </location>
</feature>
<sequence length="164" mass="18894">MCAAWEAVSSARHLQERPPKHSACSKPSAVRCPSLAITSALPRPAFSQGTGSQECDVSHRPMGRKRAKEAVQHRGGQAYAEALEMLWSKKKAADDEKERKKEERYAQAYALQQQHVALKKEDLELKRMLEEERIMTIDITHMSSEQQEYYRILQHDIMTRRNKM</sequence>
<reference evidence="3" key="2">
    <citation type="submission" date="2021-02" db="EMBL/GenBank/DDBJ databases">
        <authorList>
            <person name="Kimball J.A."/>
            <person name="Haas M.W."/>
            <person name="Macchietto M."/>
            <person name="Kono T."/>
            <person name="Duquette J."/>
            <person name="Shao M."/>
        </authorList>
    </citation>
    <scope>NUCLEOTIDE SEQUENCE</scope>
    <source>
        <tissue evidence="3">Fresh leaf tissue</tissue>
    </source>
</reference>
<accession>A0A8J5WQ69</accession>
<proteinExistence type="predicted"/>